<keyword evidence="5 7" id="KW-0472">Membrane</keyword>
<keyword evidence="3 7" id="KW-0375">Hydrogen ion transport</keyword>
<keyword evidence="7" id="KW-1003">Cell membrane</keyword>
<evidence type="ECO:0000256" key="6">
    <source>
        <dbReference type="ARBA" id="ARBA00023310"/>
    </source>
</evidence>
<comment type="similarity">
    <text evidence="7">Belongs to the ATPase delta chain family.</text>
</comment>
<evidence type="ECO:0000313" key="8">
    <source>
        <dbReference type="EMBL" id="TKX30830.1"/>
    </source>
</evidence>
<gene>
    <name evidence="7" type="primary">atpH</name>
    <name evidence="8" type="ORF">CQA69_05050</name>
</gene>
<keyword evidence="6 7" id="KW-0066">ATP synthesis</keyword>
<accession>A0A4U7BL21</accession>
<evidence type="ECO:0000256" key="4">
    <source>
        <dbReference type="ARBA" id="ARBA00023065"/>
    </source>
</evidence>
<dbReference type="PRINTS" id="PR00125">
    <property type="entry name" value="ATPASEDELTA"/>
</dbReference>
<dbReference type="OrthoDB" id="5339308at2"/>
<dbReference type="AlphaFoldDB" id="A0A4U7BL21"/>
<dbReference type="PANTHER" id="PTHR11910">
    <property type="entry name" value="ATP SYNTHASE DELTA CHAIN"/>
    <property type="match status" value="1"/>
</dbReference>
<dbReference type="GO" id="GO:0046933">
    <property type="term" value="F:proton-transporting ATP synthase activity, rotational mechanism"/>
    <property type="evidence" value="ECO:0007669"/>
    <property type="project" value="UniProtKB-UniRule"/>
</dbReference>
<evidence type="ECO:0000256" key="2">
    <source>
        <dbReference type="ARBA" id="ARBA00022448"/>
    </source>
</evidence>
<evidence type="ECO:0000256" key="1">
    <source>
        <dbReference type="ARBA" id="ARBA00004370"/>
    </source>
</evidence>
<organism evidence="8 9">
    <name type="scientific">Campylobacter estrildidarum</name>
    <dbReference type="NCBI Taxonomy" id="2510189"/>
    <lineage>
        <taxon>Bacteria</taxon>
        <taxon>Pseudomonadati</taxon>
        <taxon>Campylobacterota</taxon>
        <taxon>Epsilonproteobacteria</taxon>
        <taxon>Campylobacterales</taxon>
        <taxon>Campylobacteraceae</taxon>
        <taxon>Campylobacter</taxon>
    </lineage>
</organism>
<keyword evidence="4 7" id="KW-0406">Ion transport</keyword>
<dbReference type="InterPro" id="IPR000711">
    <property type="entry name" value="ATPase_OSCP/dsu"/>
</dbReference>
<dbReference type="Proteomes" id="UP000308838">
    <property type="component" value="Unassembled WGS sequence"/>
</dbReference>
<sequence length="173" mass="20054">MDNLIAKKYAKAIVSRIDEEEFCKNLFILNSAFSSPKFKDIINSSQIHKDKKLDLLNSFLEKINPNFTNFLKLLIKNSRLSYIPQIFKELEKQKALKNNVFSGIVYSREVLSENNLKELENKIGTKLNTKIKLENKINSNNGIKIYLEELGCEISFSMKSLQNKISEYILKNI</sequence>
<evidence type="ECO:0000256" key="3">
    <source>
        <dbReference type="ARBA" id="ARBA00022781"/>
    </source>
</evidence>
<protein>
    <recommendedName>
        <fullName evidence="7">ATP synthase subunit delta</fullName>
    </recommendedName>
    <alternativeName>
        <fullName evidence="7">ATP synthase F(1) sector subunit delta</fullName>
    </alternativeName>
    <alternativeName>
        <fullName evidence="7">F-type ATPase subunit delta</fullName>
        <shortName evidence="7">F-ATPase subunit delta</shortName>
    </alternativeName>
</protein>
<keyword evidence="7" id="KW-0139">CF(1)</keyword>
<dbReference type="GO" id="GO:0005886">
    <property type="term" value="C:plasma membrane"/>
    <property type="evidence" value="ECO:0007669"/>
    <property type="project" value="UniProtKB-SubCell"/>
</dbReference>
<comment type="function">
    <text evidence="7">F(1)F(0) ATP synthase produces ATP from ADP in the presence of a proton or sodium gradient. F-type ATPases consist of two structural domains, F(1) containing the extramembraneous catalytic core and F(0) containing the membrane proton channel, linked together by a central stalk and a peripheral stalk. During catalysis, ATP synthesis in the catalytic domain of F(1) is coupled via a rotary mechanism of the central stalk subunits to proton translocation.</text>
</comment>
<dbReference type="Pfam" id="PF00213">
    <property type="entry name" value="OSCP"/>
    <property type="match status" value="1"/>
</dbReference>
<comment type="subcellular location">
    <subcellularLocation>
        <location evidence="7">Cell membrane</location>
        <topology evidence="7">Peripheral membrane protein</topology>
    </subcellularLocation>
    <subcellularLocation>
        <location evidence="1">Membrane</location>
    </subcellularLocation>
</comment>
<evidence type="ECO:0000256" key="5">
    <source>
        <dbReference type="ARBA" id="ARBA00023136"/>
    </source>
</evidence>
<comment type="function">
    <text evidence="7">This protein is part of the stalk that links CF(0) to CF(1). It either transmits conformational changes from CF(0) to CF(1) or is implicated in proton conduction.</text>
</comment>
<dbReference type="EMBL" id="NXLZ01000007">
    <property type="protein sequence ID" value="TKX30830.1"/>
    <property type="molecule type" value="Genomic_DNA"/>
</dbReference>
<dbReference type="GO" id="GO:0045259">
    <property type="term" value="C:proton-transporting ATP synthase complex"/>
    <property type="evidence" value="ECO:0007669"/>
    <property type="project" value="UniProtKB-KW"/>
</dbReference>
<dbReference type="HAMAP" id="MF_01416">
    <property type="entry name" value="ATP_synth_delta_bact"/>
    <property type="match status" value="1"/>
</dbReference>
<evidence type="ECO:0000256" key="7">
    <source>
        <dbReference type="HAMAP-Rule" id="MF_01416"/>
    </source>
</evidence>
<dbReference type="SUPFAM" id="SSF47928">
    <property type="entry name" value="N-terminal domain of the delta subunit of the F1F0-ATP synthase"/>
    <property type="match status" value="1"/>
</dbReference>
<comment type="caution">
    <text evidence="8">The sequence shown here is derived from an EMBL/GenBank/DDBJ whole genome shotgun (WGS) entry which is preliminary data.</text>
</comment>
<dbReference type="NCBIfam" id="NF006291">
    <property type="entry name" value="PRK08474.1"/>
    <property type="match status" value="1"/>
</dbReference>
<dbReference type="Gene3D" id="1.10.520.20">
    <property type="entry name" value="N-terminal domain of the delta subunit of the F1F0-ATP synthase"/>
    <property type="match status" value="1"/>
</dbReference>
<dbReference type="RefSeq" id="WP_137620714.1">
    <property type="nucleotide sequence ID" value="NZ_NXLZ01000007.1"/>
</dbReference>
<keyword evidence="9" id="KW-1185">Reference proteome</keyword>
<keyword evidence="2 7" id="KW-0813">Transport</keyword>
<proteinExistence type="inferred from homology"/>
<evidence type="ECO:0000313" key="9">
    <source>
        <dbReference type="Proteomes" id="UP000308838"/>
    </source>
</evidence>
<dbReference type="InterPro" id="IPR026015">
    <property type="entry name" value="ATP_synth_OSCP/delta_N_sf"/>
</dbReference>
<reference evidence="8 9" key="1">
    <citation type="submission" date="2018-05" db="EMBL/GenBank/DDBJ databases">
        <title>Novel Campyloabacter and Helicobacter Species and Strains.</title>
        <authorList>
            <person name="Mannion A.J."/>
            <person name="Shen Z."/>
            <person name="Fox J.G."/>
        </authorList>
    </citation>
    <scope>NUCLEOTIDE SEQUENCE [LARGE SCALE GENOMIC DNA]</scope>
    <source>
        <strain evidence="9">MIT17-664</strain>
    </source>
</reference>
<name>A0A4U7BL21_9BACT</name>